<evidence type="ECO:0000256" key="6">
    <source>
        <dbReference type="ARBA" id="ARBA00023029"/>
    </source>
</evidence>
<evidence type="ECO:0000256" key="5">
    <source>
        <dbReference type="ARBA" id="ARBA00022840"/>
    </source>
</evidence>
<reference evidence="11" key="1">
    <citation type="submission" date="2014-05" db="EMBL/GenBank/DDBJ databases">
        <title>The transcriptome of the halophilic microalga Tetraselmis sp. GSL018 isolated from the Great Salt Lake, Utah.</title>
        <authorList>
            <person name="Jinkerson R.E."/>
            <person name="D'Adamo S."/>
            <person name="Posewitz M.C."/>
        </authorList>
    </citation>
    <scope>NUCLEOTIDE SEQUENCE</scope>
    <source>
        <strain evidence="11">GSL018</strain>
    </source>
</reference>
<dbReference type="PANTHER" id="PTHR45866:SF1">
    <property type="entry name" value="DNA GYRASE SUBUNIT B, MITOCHONDRIAL"/>
    <property type="match status" value="1"/>
</dbReference>
<feature type="compositionally biased region" description="Low complexity" evidence="9">
    <location>
        <begin position="140"/>
        <end position="154"/>
    </location>
</feature>
<protein>
    <recommendedName>
        <fullName evidence="3">DNA topoisomerase (ATP-hydrolyzing)</fullName>
        <ecNumber evidence="3">5.6.2.2</ecNumber>
    </recommendedName>
</protein>
<dbReference type="EC" id="5.6.2.2" evidence="3"/>
<keyword evidence="7" id="KW-0238">DNA-binding</keyword>
<dbReference type="GO" id="GO:0006265">
    <property type="term" value="P:DNA topological change"/>
    <property type="evidence" value="ECO:0007669"/>
    <property type="project" value="InterPro"/>
</dbReference>
<dbReference type="InterPro" id="IPR013506">
    <property type="entry name" value="Topo_IIA_bsu_dom2"/>
</dbReference>
<keyword evidence="6" id="KW-0799">Topoisomerase</keyword>
<keyword evidence="5" id="KW-0067">ATP-binding</keyword>
<dbReference type="Pfam" id="PF00204">
    <property type="entry name" value="DNA_gyraseB"/>
    <property type="match status" value="1"/>
</dbReference>
<evidence type="ECO:0000256" key="1">
    <source>
        <dbReference type="ARBA" id="ARBA00000185"/>
    </source>
</evidence>
<feature type="region of interest" description="Disordered" evidence="9">
    <location>
        <begin position="44"/>
        <end position="220"/>
    </location>
</feature>
<feature type="domain" description="DNA topoisomerase type IIA subunit B" evidence="10">
    <location>
        <begin position="2"/>
        <end position="56"/>
    </location>
</feature>
<keyword evidence="8" id="KW-0413">Isomerase</keyword>
<feature type="compositionally biased region" description="Low complexity" evidence="9">
    <location>
        <begin position="177"/>
        <end position="220"/>
    </location>
</feature>
<evidence type="ECO:0000259" key="10">
    <source>
        <dbReference type="Pfam" id="PF00204"/>
    </source>
</evidence>
<dbReference type="SUPFAM" id="SSF54211">
    <property type="entry name" value="Ribosomal protein S5 domain 2-like"/>
    <property type="match status" value="1"/>
</dbReference>
<comment type="similarity">
    <text evidence="2">Belongs to the type II topoisomerase GyrB family.</text>
</comment>
<dbReference type="GO" id="GO:0003918">
    <property type="term" value="F:DNA topoisomerase type II (double strand cut, ATP-hydrolyzing) activity"/>
    <property type="evidence" value="ECO:0007669"/>
    <property type="project" value="UniProtKB-EC"/>
</dbReference>
<comment type="catalytic activity">
    <reaction evidence="1">
        <text>ATP-dependent breakage, passage and rejoining of double-stranded DNA.</text>
        <dbReference type="EC" id="5.6.2.2"/>
    </reaction>
</comment>
<evidence type="ECO:0000256" key="2">
    <source>
        <dbReference type="ARBA" id="ARBA00010708"/>
    </source>
</evidence>
<gene>
    <name evidence="11" type="ORF">TSPGSL018_30478</name>
</gene>
<organism evidence="11">
    <name type="scientific">Tetraselmis sp. GSL018</name>
    <dbReference type="NCBI Taxonomy" id="582737"/>
    <lineage>
        <taxon>Eukaryota</taxon>
        <taxon>Viridiplantae</taxon>
        <taxon>Chlorophyta</taxon>
        <taxon>core chlorophytes</taxon>
        <taxon>Chlorodendrophyceae</taxon>
        <taxon>Chlorodendrales</taxon>
        <taxon>Chlorodendraceae</taxon>
        <taxon>Tetraselmis</taxon>
    </lineage>
</organism>
<keyword evidence="4" id="KW-0547">Nucleotide-binding</keyword>
<proteinExistence type="inferred from homology"/>
<evidence type="ECO:0000256" key="4">
    <source>
        <dbReference type="ARBA" id="ARBA00022741"/>
    </source>
</evidence>
<feature type="non-terminal residue" evidence="11">
    <location>
        <position position="1"/>
    </location>
</feature>
<accession>A0A061RIL4</accession>
<sequence>DGFSDNILGFVNSIKTTDGGTHMDGLKAALTRTLNTLARKSKILKESDPNLSGDHCLHQRQGAEPRVRGADQNAARQPRGPQDRGARRRRGHFGIARVRSQDAGQHPEQGNTGVQSRRGRQEGPRARPAQVRPDQVNAPGEARGLLRRLQGQRGLPRRGRLGRGQREAGEGPQVPVGRSSTWRGRTTRPCTRTRRSATSSWPSGSGSAGRRACATSATAR</sequence>
<dbReference type="Gene3D" id="3.30.230.10">
    <property type="match status" value="1"/>
</dbReference>
<evidence type="ECO:0000256" key="8">
    <source>
        <dbReference type="ARBA" id="ARBA00023235"/>
    </source>
</evidence>
<evidence type="ECO:0000313" key="11">
    <source>
        <dbReference type="EMBL" id="JAC72792.1"/>
    </source>
</evidence>
<dbReference type="AlphaFoldDB" id="A0A061RIL4"/>
<feature type="compositionally biased region" description="Basic and acidic residues" evidence="9">
    <location>
        <begin position="55"/>
        <end position="69"/>
    </location>
</feature>
<dbReference type="InterPro" id="IPR020568">
    <property type="entry name" value="Ribosomal_Su5_D2-typ_SF"/>
</dbReference>
<evidence type="ECO:0000256" key="9">
    <source>
        <dbReference type="SAM" id="MobiDB-lite"/>
    </source>
</evidence>
<evidence type="ECO:0000256" key="7">
    <source>
        <dbReference type="ARBA" id="ARBA00023125"/>
    </source>
</evidence>
<dbReference type="GO" id="GO:0005524">
    <property type="term" value="F:ATP binding"/>
    <property type="evidence" value="ECO:0007669"/>
    <property type="project" value="UniProtKB-KW"/>
</dbReference>
<dbReference type="GO" id="GO:0003677">
    <property type="term" value="F:DNA binding"/>
    <property type="evidence" value="ECO:0007669"/>
    <property type="project" value="UniProtKB-KW"/>
</dbReference>
<name>A0A061RIL4_9CHLO</name>
<dbReference type="InterPro" id="IPR014721">
    <property type="entry name" value="Ribsml_uS5_D2-typ_fold_subgr"/>
</dbReference>
<dbReference type="PANTHER" id="PTHR45866">
    <property type="entry name" value="DNA GYRASE/TOPOISOMERASE SUBUNIT B"/>
    <property type="match status" value="1"/>
</dbReference>
<feature type="non-terminal residue" evidence="11">
    <location>
        <position position="220"/>
    </location>
</feature>
<evidence type="ECO:0000256" key="3">
    <source>
        <dbReference type="ARBA" id="ARBA00012895"/>
    </source>
</evidence>
<dbReference type="EMBL" id="GBEZ01013166">
    <property type="protein sequence ID" value="JAC72792.1"/>
    <property type="molecule type" value="Transcribed_RNA"/>
</dbReference>